<protein>
    <recommendedName>
        <fullName evidence="5">Glycosyltransferase RgtA/B/C/D-like domain-containing protein</fullName>
    </recommendedName>
</protein>
<dbReference type="Proteomes" id="UP001596066">
    <property type="component" value="Unassembled WGS sequence"/>
</dbReference>
<gene>
    <name evidence="3" type="ORF">ACFPZF_04365</name>
</gene>
<comment type="caution">
    <text evidence="3">The sequence shown here is derived from an EMBL/GenBank/DDBJ whole genome shotgun (WGS) entry which is preliminary data.</text>
</comment>
<feature type="region of interest" description="Disordered" evidence="1">
    <location>
        <begin position="1"/>
        <end position="29"/>
    </location>
</feature>
<keyword evidence="4" id="KW-1185">Reference proteome</keyword>
<feature type="transmembrane region" description="Helical" evidence="2">
    <location>
        <begin position="308"/>
        <end position="329"/>
    </location>
</feature>
<feature type="transmembrane region" description="Helical" evidence="2">
    <location>
        <begin position="442"/>
        <end position="466"/>
    </location>
</feature>
<evidence type="ECO:0000256" key="2">
    <source>
        <dbReference type="SAM" id="Phobius"/>
    </source>
</evidence>
<keyword evidence="2" id="KW-0812">Transmembrane</keyword>
<feature type="transmembrane region" description="Helical" evidence="2">
    <location>
        <begin position="251"/>
        <end position="271"/>
    </location>
</feature>
<keyword evidence="2" id="KW-0472">Membrane</keyword>
<dbReference type="RefSeq" id="WP_346142345.1">
    <property type="nucleotide sequence ID" value="NZ_BAAAUA010000009.1"/>
</dbReference>
<sequence length="622" mass="67473">MDQTLTAVEPKPGPEPAERGEADRPASGTDRALERLRAIAARRWFWPAALLLGYLFQVAFRASLVVHRAYPSVHADEDSYLVLARVLAGHSSTEMPVGVVIPGGYPLLLAPAIRFANNSITAYHLIMGINAVLNALVFVLLFAALRRAGLGRPLAYLFGTAAALMPPVVFYSQFVMTETIFPVLLLGWLLCMHGWLSPGTTRARYLYGIGMAATAAYSMATHDRGGVICAITGVVLLAVLVLGWAPRLTAVVSAAVMGAGMGAAKLLASYLESKFDTTPPSQVGNLVFEALFDPEKLPRTLTRVAGELWYFMMSTWGIGAIALAFCLVALFTSRVERPTRLVAFSLLASVVGIALASAAGLGDDPRVDNWVYARYLSSLVPVVTVIGVALLVRAGRRTLLLLTAGGLLLMGALGETVVWYVGRDLKGYVIPWGVPDAMLLGFNWTSLHLVRATEVAVVIAVMFVLFRVAGGRQVLWVLGLGLTALAFLATTVITAEVAKPHYDTRKFAATGFIKDAGIKRTDNLVMDWDNDWGMRMAQPYEVYWGRVWTTDLKGGTTPPAQATVALLRLPTVDPKAPDAPRDPRDPKDPHAVNPADSWKLAPAGWYVDKVSWKDGWVLWRHR</sequence>
<feature type="transmembrane region" description="Helical" evidence="2">
    <location>
        <begin position="473"/>
        <end position="495"/>
    </location>
</feature>
<feature type="transmembrane region" description="Helical" evidence="2">
    <location>
        <begin position="225"/>
        <end position="244"/>
    </location>
</feature>
<organism evidence="3 4">
    <name type="scientific">Kitasatospora cinereorecta</name>
    <dbReference type="NCBI Taxonomy" id="285560"/>
    <lineage>
        <taxon>Bacteria</taxon>
        <taxon>Bacillati</taxon>
        <taxon>Actinomycetota</taxon>
        <taxon>Actinomycetes</taxon>
        <taxon>Kitasatosporales</taxon>
        <taxon>Streptomycetaceae</taxon>
        <taxon>Kitasatospora</taxon>
    </lineage>
</organism>
<feature type="compositionally biased region" description="Basic and acidic residues" evidence="1">
    <location>
        <begin position="575"/>
        <end position="590"/>
    </location>
</feature>
<evidence type="ECO:0000313" key="4">
    <source>
        <dbReference type="Proteomes" id="UP001596066"/>
    </source>
</evidence>
<accession>A0ABW0V7R8</accession>
<feature type="transmembrane region" description="Helical" evidence="2">
    <location>
        <begin position="203"/>
        <end position="219"/>
    </location>
</feature>
<evidence type="ECO:0000313" key="3">
    <source>
        <dbReference type="EMBL" id="MFC5640586.1"/>
    </source>
</evidence>
<feature type="transmembrane region" description="Helical" evidence="2">
    <location>
        <begin position="399"/>
        <end position="422"/>
    </location>
</feature>
<reference evidence="4" key="1">
    <citation type="journal article" date="2019" name="Int. J. Syst. Evol. Microbiol.">
        <title>The Global Catalogue of Microorganisms (GCM) 10K type strain sequencing project: providing services to taxonomists for standard genome sequencing and annotation.</title>
        <authorList>
            <consortium name="The Broad Institute Genomics Platform"/>
            <consortium name="The Broad Institute Genome Sequencing Center for Infectious Disease"/>
            <person name="Wu L."/>
            <person name="Ma J."/>
        </authorList>
    </citation>
    <scope>NUCLEOTIDE SEQUENCE [LARGE SCALE GENOMIC DNA]</scope>
    <source>
        <strain evidence="4">CGMCC 4.1622</strain>
    </source>
</reference>
<evidence type="ECO:0000256" key="1">
    <source>
        <dbReference type="SAM" id="MobiDB-lite"/>
    </source>
</evidence>
<keyword evidence="2" id="KW-1133">Transmembrane helix</keyword>
<feature type="transmembrane region" description="Helical" evidence="2">
    <location>
        <begin position="122"/>
        <end position="142"/>
    </location>
</feature>
<feature type="transmembrane region" description="Helical" evidence="2">
    <location>
        <begin position="341"/>
        <end position="360"/>
    </location>
</feature>
<name>A0ABW0V7R8_9ACTN</name>
<feature type="transmembrane region" description="Helical" evidence="2">
    <location>
        <begin position="372"/>
        <end position="392"/>
    </location>
</feature>
<feature type="transmembrane region" description="Helical" evidence="2">
    <location>
        <begin position="154"/>
        <end position="174"/>
    </location>
</feature>
<evidence type="ECO:0008006" key="5">
    <source>
        <dbReference type="Google" id="ProtNLM"/>
    </source>
</evidence>
<proteinExistence type="predicted"/>
<feature type="region of interest" description="Disordered" evidence="1">
    <location>
        <begin position="573"/>
        <end position="596"/>
    </location>
</feature>
<dbReference type="EMBL" id="JBHSOC010000005">
    <property type="protein sequence ID" value="MFC5640586.1"/>
    <property type="molecule type" value="Genomic_DNA"/>
</dbReference>
<feature type="transmembrane region" description="Helical" evidence="2">
    <location>
        <begin position="44"/>
        <end position="64"/>
    </location>
</feature>
<feature type="transmembrane region" description="Helical" evidence="2">
    <location>
        <begin position="180"/>
        <end position="196"/>
    </location>
</feature>